<dbReference type="Gene3D" id="2.40.30.10">
    <property type="entry name" value="Translation factors"/>
    <property type="match status" value="1"/>
</dbReference>
<dbReference type="OrthoDB" id="9773233at2"/>
<dbReference type="PRINTS" id="PR00368">
    <property type="entry name" value="FADPNR"/>
</dbReference>
<dbReference type="PRINTS" id="PR00411">
    <property type="entry name" value="PNDRDTASEI"/>
</dbReference>
<accession>A0A363UPV2</accession>
<evidence type="ECO:0000313" key="6">
    <source>
        <dbReference type="EMBL" id="PWN57474.1"/>
    </source>
</evidence>
<dbReference type="Pfam" id="PF03486">
    <property type="entry name" value="HI0933_like"/>
    <property type="match status" value="1"/>
</dbReference>
<feature type="domain" description="RsdA/BaiN/AoA(So)-like insert" evidence="5">
    <location>
        <begin position="191"/>
        <end position="351"/>
    </location>
</feature>
<dbReference type="InterPro" id="IPR023166">
    <property type="entry name" value="BaiN-like_dom_sf"/>
</dbReference>
<dbReference type="SUPFAM" id="SSF51905">
    <property type="entry name" value="FAD/NAD(P)-binding domain"/>
    <property type="match status" value="1"/>
</dbReference>
<evidence type="ECO:0000259" key="4">
    <source>
        <dbReference type="Pfam" id="PF03486"/>
    </source>
</evidence>
<evidence type="ECO:0000256" key="1">
    <source>
        <dbReference type="ARBA" id="ARBA00001974"/>
    </source>
</evidence>
<evidence type="ECO:0000259" key="5">
    <source>
        <dbReference type="Pfam" id="PF22780"/>
    </source>
</evidence>
<dbReference type="EMBL" id="QEQK01000002">
    <property type="protein sequence ID" value="PWN57474.1"/>
    <property type="molecule type" value="Genomic_DNA"/>
</dbReference>
<protein>
    <submittedName>
        <fullName evidence="6">Aminoacetone oxidase family FAD-binding enzyme</fullName>
    </submittedName>
</protein>
<keyword evidence="7" id="KW-1185">Reference proteome</keyword>
<dbReference type="Proteomes" id="UP000251800">
    <property type="component" value="Unassembled WGS sequence"/>
</dbReference>
<dbReference type="SUPFAM" id="SSF160996">
    <property type="entry name" value="HI0933 insert domain-like"/>
    <property type="match status" value="1"/>
</dbReference>
<comment type="caution">
    <text evidence="6">The sequence shown here is derived from an EMBL/GenBank/DDBJ whole genome shotgun (WGS) entry which is preliminary data.</text>
</comment>
<dbReference type="InterPro" id="IPR036188">
    <property type="entry name" value="FAD/NAD-bd_sf"/>
</dbReference>
<dbReference type="Gene3D" id="1.10.8.260">
    <property type="entry name" value="HI0933 insert domain-like"/>
    <property type="match status" value="1"/>
</dbReference>
<dbReference type="RefSeq" id="WP_109718978.1">
    <property type="nucleotide sequence ID" value="NZ_QEQK01000002.1"/>
</dbReference>
<organism evidence="6 7">
    <name type="scientific">Abyssibacter profundi</name>
    <dbReference type="NCBI Taxonomy" id="2182787"/>
    <lineage>
        <taxon>Bacteria</taxon>
        <taxon>Pseudomonadati</taxon>
        <taxon>Pseudomonadota</taxon>
        <taxon>Gammaproteobacteria</taxon>
        <taxon>Chromatiales</taxon>
        <taxon>Oceanococcaceae</taxon>
        <taxon>Abyssibacter</taxon>
    </lineage>
</organism>
<keyword evidence="3" id="KW-0274">FAD</keyword>
<dbReference type="InterPro" id="IPR004792">
    <property type="entry name" value="BaiN-like"/>
</dbReference>
<name>A0A363UPV2_9GAMM</name>
<comment type="cofactor">
    <cofactor evidence="1">
        <name>FAD</name>
        <dbReference type="ChEBI" id="CHEBI:57692"/>
    </cofactor>
</comment>
<dbReference type="PANTHER" id="PTHR42887:SF2">
    <property type="entry name" value="OS12G0638800 PROTEIN"/>
    <property type="match status" value="1"/>
</dbReference>
<dbReference type="Gene3D" id="3.50.50.60">
    <property type="entry name" value="FAD/NAD(P)-binding domain"/>
    <property type="match status" value="1"/>
</dbReference>
<evidence type="ECO:0000256" key="2">
    <source>
        <dbReference type="ARBA" id="ARBA00022630"/>
    </source>
</evidence>
<keyword evidence="2" id="KW-0285">Flavoprotein</keyword>
<dbReference type="Pfam" id="PF22780">
    <property type="entry name" value="HI0933_like_1st"/>
    <property type="match status" value="1"/>
</dbReference>
<dbReference type="InterPro" id="IPR055178">
    <property type="entry name" value="RsdA/BaiN/AoA(So)-like_dom"/>
</dbReference>
<evidence type="ECO:0000313" key="7">
    <source>
        <dbReference type="Proteomes" id="UP000251800"/>
    </source>
</evidence>
<dbReference type="PANTHER" id="PTHR42887">
    <property type="entry name" value="OS12G0638800 PROTEIN"/>
    <property type="match status" value="1"/>
</dbReference>
<reference evidence="6 7" key="1">
    <citation type="submission" date="2018-05" db="EMBL/GenBank/DDBJ databases">
        <title>Abyssibacter profundi OUC007T gen. nov., sp. nov, a marine bacterium isolated from seawater of the Mariana Trench.</title>
        <authorList>
            <person name="Zhou S."/>
        </authorList>
    </citation>
    <scope>NUCLEOTIDE SEQUENCE [LARGE SCALE GENOMIC DNA]</scope>
    <source>
        <strain evidence="6 7">OUC007</strain>
    </source>
</reference>
<dbReference type="InterPro" id="IPR057661">
    <property type="entry name" value="RsdA/BaiN/AoA(So)_Rossmann"/>
</dbReference>
<dbReference type="AlphaFoldDB" id="A0A363UPV2"/>
<feature type="domain" description="RsdA/BaiN/AoA(So)-like Rossmann fold-like" evidence="4">
    <location>
        <begin position="9"/>
        <end position="404"/>
    </location>
</feature>
<proteinExistence type="predicted"/>
<evidence type="ECO:0000256" key="3">
    <source>
        <dbReference type="ARBA" id="ARBA00022827"/>
    </source>
</evidence>
<gene>
    <name evidence="6" type="ORF">DEH80_03020</name>
</gene>
<dbReference type="NCBIfam" id="TIGR00275">
    <property type="entry name" value="aminoacetone oxidase family FAD-binding enzyme"/>
    <property type="match status" value="1"/>
</dbReference>
<sequence length="406" mass="43591">MSPTAEHFDVIVIGGGAAGLFCAITAGERGRRVLVIEHANRVGKKILMSGGGRCNFTHLEATPAQYLSANPHFCKSALARFTPWHFLERVNRHDIAWHEKTPGQLFCNHSSKDIVAMLLADAAAAGVTIRTGCSVVQVEHADPIRVATGQGLVTANRLVVATGGLSIPKMGASDFGYRLAAQWGLPLQPRRAGLVPFTLHPPVLAQWSPLAGTSAEVEAVIQAGDQNIGPAFRNHMLVTHRGLSGPALLQVSSFWQDGAELVINWMPGAAILEWLEQARAQTPRRKLKTLIADRLPLRLAERLEQVLADAAVPMDGTIADLSRQQMGQVEQLLGSMRFQPSGTEGYRTAEVTLGGVDTTALSSKTLEARSVPGVHFIGEVVDVTGWLGGYNFQWAWASGWAAGQAV</sequence>